<feature type="domain" description="HTH gntR-type" evidence="4">
    <location>
        <begin position="11"/>
        <end position="78"/>
    </location>
</feature>
<dbReference type="EMBL" id="FOJO01000001">
    <property type="protein sequence ID" value="SFA37855.1"/>
    <property type="molecule type" value="Genomic_DNA"/>
</dbReference>
<evidence type="ECO:0000256" key="1">
    <source>
        <dbReference type="ARBA" id="ARBA00023015"/>
    </source>
</evidence>
<dbReference type="InterPro" id="IPR008920">
    <property type="entry name" value="TF_FadR/GntR_C"/>
</dbReference>
<dbReference type="Gene3D" id="1.10.10.10">
    <property type="entry name" value="Winged helix-like DNA-binding domain superfamily/Winged helix DNA-binding domain"/>
    <property type="match status" value="1"/>
</dbReference>
<sequence>MTAQPNLDFTISTAPQVYDWLRDVILRCELPPGARLSEIEIGKRIGVSRQPVREAFIRLASDGLAEIRPQRGTYISAISVSAVLSARLIREAVESDLVRMIAADADAALIARLDHELDRQREAVARGDTDGFVRLDDDFHYAIAQAAGQETVWGVLEGLKSQMNRLRYITVRAFDAQKLIDQHAAIVEGLRARDPGRAEQAMRLHLREVLNDLPELSRSHPEFFKP</sequence>
<dbReference type="InterPro" id="IPR011711">
    <property type="entry name" value="GntR_C"/>
</dbReference>
<dbReference type="CDD" id="cd07377">
    <property type="entry name" value="WHTH_GntR"/>
    <property type="match status" value="1"/>
</dbReference>
<dbReference type="InterPro" id="IPR036390">
    <property type="entry name" value="WH_DNA-bd_sf"/>
</dbReference>
<accession>A0A1I0SED1</accession>
<dbReference type="SUPFAM" id="SSF46785">
    <property type="entry name" value="Winged helix' DNA-binding domain"/>
    <property type="match status" value="1"/>
</dbReference>
<dbReference type="Pfam" id="PF00392">
    <property type="entry name" value="GntR"/>
    <property type="match status" value="1"/>
</dbReference>
<dbReference type="GO" id="GO:0003700">
    <property type="term" value="F:DNA-binding transcription factor activity"/>
    <property type="evidence" value="ECO:0007669"/>
    <property type="project" value="InterPro"/>
</dbReference>
<name>A0A1I0SED1_9RHOB</name>
<dbReference type="OrthoDB" id="9788098at2"/>
<keyword evidence="1" id="KW-0805">Transcription regulation</keyword>
<dbReference type="PROSITE" id="PS50949">
    <property type="entry name" value="HTH_GNTR"/>
    <property type="match status" value="1"/>
</dbReference>
<dbReference type="SMART" id="SM00895">
    <property type="entry name" value="FCD"/>
    <property type="match status" value="1"/>
</dbReference>
<protein>
    <submittedName>
        <fullName evidence="5">DNA-binding transcriptional regulator, GntR family</fullName>
    </submittedName>
</protein>
<dbReference type="Proteomes" id="UP000182312">
    <property type="component" value="Unassembled WGS sequence"/>
</dbReference>
<gene>
    <name evidence="5" type="ORF">SAMN04487972_10128</name>
</gene>
<evidence type="ECO:0000256" key="3">
    <source>
        <dbReference type="ARBA" id="ARBA00023163"/>
    </source>
</evidence>
<dbReference type="SUPFAM" id="SSF48008">
    <property type="entry name" value="GntR ligand-binding domain-like"/>
    <property type="match status" value="1"/>
</dbReference>
<dbReference type="PANTHER" id="PTHR43537">
    <property type="entry name" value="TRANSCRIPTIONAL REGULATOR, GNTR FAMILY"/>
    <property type="match status" value="1"/>
</dbReference>
<evidence type="ECO:0000256" key="2">
    <source>
        <dbReference type="ARBA" id="ARBA00023125"/>
    </source>
</evidence>
<dbReference type="InterPro" id="IPR036388">
    <property type="entry name" value="WH-like_DNA-bd_sf"/>
</dbReference>
<dbReference type="Pfam" id="PF07729">
    <property type="entry name" value="FCD"/>
    <property type="match status" value="1"/>
</dbReference>
<dbReference type="GO" id="GO:0003677">
    <property type="term" value="F:DNA binding"/>
    <property type="evidence" value="ECO:0007669"/>
    <property type="project" value="UniProtKB-KW"/>
</dbReference>
<dbReference type="AlphaFoldDB" id="A0A1I0SED1"/>
<reference evidence="5 6" key="1">
    <citation type="submission" date="2016-10" db="EMBL/GenBank/DDBJ databases">
        <authorList>
            <person name="de Groot N.N."/>
        </authorList>
    </citation>
    <scope>NUCLEOTIDE SEQUENCE [LARGE SCALE GENOMIC DNA]</scope>
    <source>
        <strain evidence="5 6">CGMCC 1.6117</strain>
    </source>
</reference>
<keyword evidence="3" id="KW-0804">Transcription</keyword>
<dbReference type="RefSeq" id="WP_052081235.1">
    <property type="nucleotide sequence ID" value="NZ_FOJO01000001.1"/>
</dbReference>
<organism evidence="5 6">
    <name type="scientific">Paracoccus halophilus</name>
    <dbReference type="NCBI Taxonomy" id="376733"/>
    <lineage>
        <taxon>Bacteria</taxon>
        <taxon>Pseudomonadati</taxon>
        <taxon>Pseudomonadota</taxon>
        <taxon>Alphaproteobacteria</taxon>
        <taxon>Rhodobacterales</taxon>
        <taxon>Paracoccaceae</taxon>
        <taxon>Paracoccus</taxon>
    </lineage>
</organism>
<dbReference type="InterPro" id="IPR000524">
    <property type="entry name" value="Tscrpt_reg_HTH_GntR"/>
</dbReference>
<keyword evidence="2 5" id="KW-0238">DNA-binding</keyword>
<dbReference type="Gene3D" id="1.20.120.530">
    <property type="entry name" value="GntR ligand-binding domain-like"/>
    <property type="match status" value="1"/>
</dbReference>
<evidence type="ECO:0000313" key="5">
    <source>
        <dbReference type="EMBL" id="SFA37855.1"/>
    </source>
</evidence>
<evidence type="ECO:0000313" key="6">
    <source>
        <dbReference type="Proteomes" id="UP000182312"/>
    </source>
</evidence>
<proteinExistence type="predicted"/>
<dbReference type="PANTHER" id="PTHR43537:SF6">
    <property type="entry name" value="HTH-TYPE TRANSCRIPTIONAL REPRESSOR RSPR"/>
    <property type="match status" value="1"/>
</dbReference>
<evidence type="ECO:0000259" key="4">
    <source>
        <dbReference type="PROSITE" id="PS50949"/>
    </source>
</evidence>
<dbReference type="SMART" id="SM00345">
    <property type="entry name" value="HTH_GNTR"/>
    <property type="match status" value="1"/>
</dbReference>